<comment type="caution">
    <text evidence="1">The sequence shown here is derived from an EMBL/GenBank/DDBJ whole genome shotgun (WGS) entry which is preliminary data.</text>
</comment>
<organism evidence="1">
    <name type="scientific">Salmonella newport</name>
    <dbReference type="NCBI Taxonomy" id="108619"/>
    <lineage>
        <taxon>Bacteria</taxon>
        <taxon>Pseudomonadati</taxon>
        <taxon>Pseudomonadota</taxon>
        <taxon>Gammaproteobacteria</taxon>
        <taxon>Enterobacterales</taxon>
        <taxon>Enterobacteriaceae</taxon>
        <taxon>Salmonella</taxon>
    </lineage>
</organism>
<dbReference type="EMBL" id="AAHWTY010000088">
    <property type="protein sequence ID" value="ECB1915090.1"/>
    <property type="molecule type" value="Genomic_DNA"/>
</dbReference>
<evidence type="ECO:0000313" key="1">
    <source>
        <dbReference type="EMBL" id="ECB1915090.1"/>
    </source>
</evidence>
<sequence>MAKNTDNTENVEVVVCKGHTVYHNGEKYGENRKLTLSEADTQSLQARGFVVPLADVLAVYEKKQEAAGEGAGSGDAG</sequence>
<gene>
    <name evidence="1" type="ORF">EVG73_22300</name>
</gene>
<proteinExistence type="predicted"/>
<protein>
    <submittedName>
        <fullName evidence="1">Uncharacterized protein</fullName>
    </submittedName>
</protein>
<name>A0A5X8Y098_SALNE</name>
<reference evidence="1" key="1">
    <citation type="submission" date="2019-01" db="EMBL/GenBank/DDBJ databases">
        <authorList>
            <person name="Ashton P.M."/>
            <person name="Dallman T."/>
            <person name="Nair S."/>
            <person name="De Pinna E."/>
            <person name="Peters T."/>
            <person name="Grant K."/>
        </authorList>
    </citation>
    <scope>NUCLEOTIDE SEQUENCE</scope>
    <source>
        <strain evidence="1">500372</strain>
    </source>
</reference>
<accession>A0A5X8Y098</accession>
<dbReference type="AlphaFoldDB" id="A0A5X8Y098"/>